<dbReference type="Proteomes" id="UP000247832">
    <property type="component" value="Unassembled WGS sequence"/>
</dbReference>
<protein>
    <recommendedName>
        <fullName evidence="4">DUF3558 domain-containing protein</fullName>
    </recommendedName>
</protein>
<evidence type="ECO:0008006" key="4">
    <source>
        <dbReference type="Google" id="ProtNLM"/>
    </source>
</evidence>
<dbReference type="RefSeq" id="WP_110502258.1">
    <property type="nucleotide sequence ID" value="NZ_QJVD01000022.1"/>
</dbReference>
<organism evidence="2 3">
    <name type="scientific">Arthrobacter livingstonensis</name>
    <dbReference type="NCBI Taxonomy" id="670078"/>
    <lineage>
        <taxon>Bacteria</taxon>
        <taxon>Bacillati</taxon>
        <taxon>Actinomycetota</taxon>
        <taxon>Actinomycetes</taxon>
        <taxon>Micrococcales</taxon>
        <taxon>Micrococcaceae</taxon>
        <taxon>Arthrobacter</taxon>
    </lineage>
</organism>
<reference evidence="2 3" key="1">
    <citation type="submission" date="2018-05" db="EMBL/GenBank/DDBJ databases">
        <title>Genetic diversity of glacier-inhabiting Cryobacterium bacteria in China and description of Cryobacterium mengkeensis sp. nov. and Arthrobacter glacialis sp. nov.</title>
        <authorList>
            <person name="Liu Q."/>
            <person name="Xin Y.-H."/>
        </authorList>
    </citation>
    <scope>NUCLEOTIDE SEQUENCE [LARGE SCALE GENOMIC DNA]</scope>
    <source>
        <strain evidence="2 3">LI2</strain>
    </source>
</reference>
<keyword evidence="3" id="KW-1185">Reference proteome</keyword>
<gene>
    <name evidence="2" type="ORF">CVV68_17330</name>
</gene>
<keyword evidence="1" id="KW-0732">Signal</keyword>
<sequence length="214" mass="21644">MPTRAAFPARRTTPDARLALLACLALCLGAAGLAGCAASPSYPPAPSLSPPAINSPGILTHYTPNPAALQDSANCPANASWLLHGDQPAAAVKDLMGSVPAGFVPVAVVECNRGPVPTSAGASPVQPTIVEDHLSGDYAPLLAALAVSSDRQDGVNCTAQLEVTPDLWLVNAAGKAVHVIWPTDACTFSKPGVAKALAALHVASTQQLEIPVAP</sequence>
<evidence type="ECO:0000313" key="2">
    <source>
        <dbReference type="EMBL" id="PYI65639.1"/>
    </source>
</evidence>
<proteinExistence type="predicted"/>
<dbReference type="AlphaFoldDB" id="A0A2V5L2Z7"/>
<dbReference type="OrthoDB" id="4457696at2"/>
<dbReference type="EMBL" id="QJVD01000022">
    <property type="protein sequence ID" value="PYI65639.1"/>
    <property type="molecule type" value="Genomic_DNA"/>
</dbReference>
<feature type="chain" id="PRO_5039170853" description="DUF3558 domain-containing protein" evidence="1">
    <location>
        <begin position="31"/>
        <end position="214"/>
    </location>
</feature>
<evidence type="ECO:0000256" key="1">
    <source>
        <dbReference type="SAM" id="SignalP"/>
    </source>
</evidence>
<name>A0A2V5L2Z7_9MICC</name>
<comment type="caution">
    <text evidence="2">The sequence shown here is derived from an EMBL/GenBank/DDBJ whole genome shotgun (WGS) entry which is preliminary data.</text>
</comment>
<evidence type="ECO:0000313" key="3">
    <source>
        <dbReference type="Proteomes" id="UP000247832"/>
    </source>
</evidence>
<accession>A0A2V5L2Z7</accession>
<feature type="signal peptide" evidence="1">
    <location>
        <begin position="1"/>
        <end position="30"/>
    </location>
</feature>